<sequence>MKAKRTGALILALALCLSLGAHAAGSTTATVPVTLTVDNEYRAVNVTVPASLPIEVINGTVLTAENARITNNSKSGSVRVSGVEVTNGAYKVGSYNSFSGAKTIALKINGCPTEGPGKLGINTTAFPVIKAEESLALEYFAKISADAPNSKDVNALNVVFTISIV</sequence>
<comment type="caution">
    <text evidence="2">The sequence shown here is derived from an EMBL/GenBank/DDBJ whole genome shotgun (WGS) entry which is preliminary data.</text>
</comment>
<proteinExistence type="predicted"/>
<dbReference type="Proteomes" id="UP000886876">
    <property type="component" value="Unassembled WGS sequence"/>
</dbReference>
<evidence type="ECO:0000256" key="1">
    <source>
        <dbReference type="SAM" id="SignalP"/>
    </source>
</evidence>
<dbReference type="EMBL" id="DVJS01000073">
    <property type="protein sequence ID" value="HIS96968.1"/>
    <property type="molecule type" value="Genomic_DNA"/>
</dbReference>
<protein>
    <submittedName>
        <fullName evidence="2">Uncharacterized protein</fullName>
    </submittedName>
</protein>
<organism evidence="2 3">
    <name type="scientific">Candidatus Scatomorpha pullistercoris</name>
    <dbReference type="NCBI Taxonomy" id="2840929"/>
    <lineage>
        <taxon>Bacteria</taxon>
        <taxon>Bacillati</taxon>
        <taxon>Bacillota</taxon>
        <taxon>Clostridia</taxon>
        <taxon>Eubacteriales</taxon>
        <taxon>Candidatus Scatomorpha</taxon>
    </lineage>
</organism>
<feature type="signal peptide" evidence="1">
    <location>
        <begin position="1"/>
        <end position="23"/>
    </location>
</feature>
<evidence type="ECO:0000313" key="2">
    <source>
        <dbReference type="EMBL" id="HIS96968.1"/>
    </source>
</evidence>
<evidence type="ECO:0000313" key="3">
    <source>
        <dbReference type="Proteomes" id="UP000886876"/>
    </source>
</evidence>
<reference evidence="2" key="1">
    <citation type="submission" date="2020-10" db="EMBL/GenBank/DDBJ databases">
        <authorList>
            <person name="Gilroy R."/>
        </authorList>
    </citation>
    <scope>NUCLEOTIDE SEQUENCE</scope>
    <source>
        <strain evidence="2">ChiHecec3B27-6122</strain>
    </source>
</reference>
<reference evidence="2" key="2">
    <citation type="journal article" date="2021" name="PeerJ">
        <title>Extensive microbial diversity within the chicken gut microbiome revealed by metagenomics and culture.</title>
        <authorList>
            <person name="Gilroy R."/>
            <person name="Ravi A."/>
            <person name="Getino M."/>
            <person name="Pursley I."/>
            <person name="Horton D.L."/>
            <person name="Alikhan N.F."/>
            <person name="Baker D."/>
            <person name="Gharbi K."/>
            <person name="Hall N."/>
            <person name="Watson M."/>
            <person name="Adriaenssens E.M."/>
            <person name="Foster-Nyarko E."/>
            <person name="Jarju S."/>
            <person name="Secka A."/>
            <person name="Antonio M."/>
            <person name="Oren A."/>
            <person name="Chaudhuri R.R."/>
            <person name="La Ragione R."/>
            <person name="Hildebrand F."/>
            <person name="Pallen M.J."/>
        </authorList>
    </citation>
    <scope>NUCLEOTIDE SEQUENCE</scope>
    <source>
        <strain evidence="2">ChiHecec3B27-6122</strain>
    </source>
</reference>
<gene>
    <name evidence="2" type="ORF">IAD42_03220</name>
</gene>
<feature type="chain" id="PRO_5038350951" evidence="1">
    <location>
        <begin position="24"/>
        <end position="165"/>
    </location>
</feature>
<name>A0A9D1G484_9FIRM</name>
<accession>A0A9D1G484</accession>
<dbReference type="AlphaFoldDB" id="A0A9D1G484"/>
<keyword evidence="1" id="KW-0732">Signal</keyword>